<keyword evidence="3" id="KW-1185">Reference proteome</keyword>
<organism evidence="2 3">
    <name type="scientific">Methanochimaera problematica</name>
    <dbReference type="NCBI Taxonomy" id="2609417"/>
    <lineage>
        <taxon>Archaea</taxon>
        <taxon>Methanobacteriati</taxon>
        <taxon>Methanobacteriota</taxon>
        <taxon>Stenosarchaea group</taxon>
        <taxon>Methanomicrobia</taxon>
        <taxon>Methanomicrobiales</taxon>
        <taxon>Methanomicrobiaceae</taxon>
        <taxon>Methanochimaera</taxon>
    </lineage>
</organism>
<gene>
    <name evidence="2" type="ORF">F1737_05200</name>
</gene>
<accession>A0AA97FDB8</accession>
<dbReference type="RefSeq" id="WP_317137722.1">
    <property type="nucleotide sequence ID" value="NZ_CP043875.1"/>
</dbReference>
<feature type="compositionally biased region" description="Polar residues" evidence="1">
    <location>
        <begin position="25"/>
        <end position="55"/>
    </location>
</feature>
<feature type="region of interest" description="Disordered" evidence="1">
    <location>
        <begin position="25"/>
        <end position="58"/>
    </location>
</feature>
<dbReference type="GeneID" id="85229551"/>
<evidence type="ECO:0008006" key="4">
    <source>
        <dbReference type="Google" id="ProtNLM"/>
    </source>
</evidence>
<proteinExistence type="predicted"/>
<dbReference type="AlphaFoldDB" id="A0AA97FDB8"/>
<sequence length="160" mass="17308">MKKLLFIILAVFLVSMTFFAGCTGSDSGSATPESTPDTAKTVTPTPFSEPTQSVQMVPGSVEQPEAKYKVDVQVNKDGIYGTITAIFRGGLGQNFVNNIVVDVYYPDGNHESKELSATNVGNQVEFEGNPKSQERVKVTVTFDGNIGTYVIYDSLVPEKL</sequence>
<dbReference type="KEGG" id="mefw:F1737_05200"/>
<dbReference type="EMBL" id="CP043875">
    <property type="protein sequence ID" value="WOF16144.1"/>
    <property type="molecule type" value="Genomic_DNA"/>
</dbReference>
<dbReference type="Proteomes" id="UP001301797">
    <property type="component" value="Chromosome"/>
</dbReference>
<evidence type="ECO:0000313" key="2">
    <source>
        <dbReference type="EMBL" id="WOF16144.1"/>
    </source>
</evidence>
<name>A0AA97FDB8_9EURY</name>
<reference evidence="2 3" key="1">
    <citation type="submission" date="2019-09" db="EMBL/GenBank/DDBJ databases">
        <title>The complete genome of Methanoplanus sp. FWC-SCC4.</title>
        <authorList>
            <person name="Chen S.-C."/>
            <person name="Zhou Y.-Z."/>
            <person name="Lai M.-C."/>
        </authorList>
    </citation>
    <scope>NUCLEOTIDE SEQUENCE [LARGE SCALE GENOMIC DNA]</scope>
    <source>
        <strain evidence="2 3">FWC-SCC4</strain>
    </source>
</reference>
<protein>
    <recommendedName>
        <fullName evidence="4">Lipoprotein</fullName>
    </recommendedName>
</protein>
<evidence type="ECO:0000313" key="3">
    <source>
        <dbReference type="Proteomes" id="UP001301797"/>
    </source>
</evidence>
<dbReference type="PROSITE" id="PS51257">
    <property type="entry name" value="PROKAR_LIPOPROTEIN"/>
    <property type="match status" value="1"/>
</dbReference>
<evidence type="ECO:0000256" key="1">
    <source>
        <dbReference type="SAM" id="MobiDB-lite"/>
    </source>
</evidence>